<dbReference type="SUPFAM" id="SSF64518">
    <property type="entry name" value="Phase 1 flagellin"/>
    <property type="match status" value="2"/>
</dbReference>
<dbReference type="NCBIfam" id="TIGR02492">
    <property type="entry name" value="flgK_ends"/>
    <property type="match status" value="1"/>
</dbReference>
<comment type="subcellular location">
    <subcellularLocation>
        <location evidence="1">Bacterial flagellum</location>
    </subcellularLocation>
    <subcellularLocation>
        <location evidence="2">Secreted</location>
    </subcellularLocation>
</comment>
<dbReference type="PANTHER" id="PTHR30033:SF1">
    <property type="entry name" value="FLAGELLAR HOOK-ASSOCIATED PROTEIN 1"/>
    <property type="match status" value="1"/>
</dbReference>
<evidence type="ECO:0000256" key="3">
    <source>
        <dbReference type="ARBA" id="ARBA00009677"/>
    </source>
</evidence>
<dbReference type="InterPro" id="IPR001444">
    <property type="entry name" value="Flag_bb_rod_N"/>
</dbReference>
<evidence type="ECO:0000256" key="6">
    <source>
        <dbReference type="ARBA" id="ARBA00023143"/>
    </source>
</evidence>
<dbReference type="GO" id="GO:0005198">
    <property type="term" value="F:structural molecule activity"/>
    <property type="evidence" value="ECO:0007669"/>
    <property type="project" value="InterPro"/>
</dbReference>
<feature type="domain" description="Flagellar hook-associated protein 1 D2-like" evidence="8">
    <location>
        <begin position="340"/>
        <end position="415"/>
    </location>
</feature>
<keyword evidence="10" id="KW-0282">Flagellum</keyword>
<evidence type="ECO:0000256" key="1">
    <source>
        <dbReference type="ARBA" id="ARBA00004365"/>
    </source>
</evidence>
<organism evidence="10 11">
    <name type="scientific">Pigmentiphaga aceris</name>
    <dbReference type="NCBI Taxonomy" id="1940612"/>
    <lineage>
        <taxon>Bacteria</taxon>
        <taxon>Pseudomonadati</taxon>
        <taxon>Pseudomonadota</taxon>
        <taxon>Betaproteobacteria</taxon>
        <taxon>Burkholderiales</taxon>
        <taxon>Alcaligenaceae</taxon>
        <taxon>Pigmentiphaga</taxon>
    </lineage>
</organism>
<feature type="domain" description="Flagellar hook-associated protein FlgK helical" evidence="9">
    <location>
        <begin position="92"/>
        <end position="327"/>
    </location>
</feature>
<proteinExistence type="inferred from homology"/>
<feature type="domain" description="Flagellar basal body rod protein N-terminal" evidence="7">
    <location>
        <begin position="7"/>
        <end position="35"/>
    </location>
</feature>
<evidence type="ECO:0000259" key="7">
    <source>
        <dbReference type="Pfam" id="PF00460"/>
    </source>
</evidence>
<accession>A0A5C0B0I2</accession>
<dbReference type="InterPro" id="IPR049119">
    <property type="entry name" value="FlgK_D2-like"/>
</dbReference>
<dbReference type="GO" id="GO:0005576">
    <property type="term" value="C:extracellular region"/>
    <property type="evidence" value="ECO:0007669"/>
    <property type="project" value="UniProtKB-SubCell"/>
</dbReference>
<evidence type="ECO:0000259" key="9">
    <source>
        <dbReference type="Pfam" id="PF22638"/>
    </source>
</evidence>
<dbReference type="InterPro" id="IPR002371">
    <property type="entry name" value="FlgK"/>
</dbReference>
<sequence length="642" mass="66294">MMSLMGSALSGLNAAQASLATVSHNIANVNTPGYTRQEVAQTSTLGQYTGAGFIGNGVQVTLVRRIYDEFLTNQATRAQSQSSYHDSYDASMTQLMNTLGDAKTGVNVSVDKFFTSMQDFSARIGEPAARQTALSSAEAMAARFRTASDALDSLRNGANQQIATDVAAINQLSQGIGQLNERIGIAQGTASGNQPNDLLDQRDALVRELNKLVGVSTTVQDGTSLNVFLSSGQPLVVGNIVSSLVSTDDPNSLNGARLELKTNGNNVVLREDDVSGGDLGATLSFRNNELAKSQDDLGKIAITLAAALNKQNQFGLDANGDQGKALFTVGPPLAYGAKSNAAASKLDVSIADTRNMVASDYAVSFDGTNYSVRRLSDNNTTTIPTGSLAADGTFTVDGLKVKPTMASGDTFTINPSRQAAAGLNVLLKDSKNLAGAAPMALVNGTANTGSAVVSRLTSSGQGTPNFNNSITVKFAANGAYELFDAGTEAAPNVPPVSVGTGTYTGPNGKIAHNGWSFEVSTTPAAGDEFTVKAGATDPTGDNRNATAMASLTSAKLLNGSTLTQNYAVLVSDMGSRANEITAGKAAYGVILSQAIVEEQSAAGVNLDEEAAKLLRFQQAYAASGKVLAIASSLFDTILAALN</sequence>
<dbReference type="Pfam" id="PF22638">
    <property type="entry name" value="FlgK_D1"/>
    <property type="match status" value="1"/>
</dbReference>
<keyword evidence="6" id="KW-0975">Bacterial flagellum</keyword>
<dbReference type="KEGG" id="pacr:FXN63_16215"/>
<evidence type="ECO:0000313" key="11">
    <source>
        <dbReference type="Proteomes" id="UP000325161"/>
    </source>
</evidence>
<keyword evidence="10" id="KW-0969">Cilium</keyword>
<dbReference type="GO" id="GO:0044780">
    <property type="term" value="P:bacterial-type flagellum assembly"/>
    <property type="evidence" value="ECO:0007669"/>
    <property type="project" value="InterPro"/>
</dbReference>
<protein>
    <recommendedName>
        <fullName evidence="4">Flagellar hook-associated protein 1</fullName>
    </recommendedName>
</protein>
<evidence type="ECO:0000256" key="5">
    <source>
        <dbReference type="ARBA" id="ARBA00022525"/>
    </source>
</evidence>
<evidence type="ECO:0000256" key="2">
    <source>
        <dbReference type="ARBA" id="ARBA00004613"/>
    </source>
</evidence>
<dbReference type="Pfam" id="PF21158">
    <property type="entry name" value="flgK_1st_1"/>
    <property type="match status" value="1"/>
</dbReference>
<evidence type="ECO:0000313" key="10">
    <source>
        <dbReference type="EMBL" id="QEI07213.1"/>
    </source>
</evidence>
<keyword evidence="5" id="KW-0964">Secreted</keyword>
<reference evidence="10 11" key="1">
    <citation type="submission" date="2019-08" db="EMBL/GenBank/DDBJ databases">
        <title>Amphibian skin-associated Pigmentiphaga: genome sequence and occurrence across geography and hosts.</title>
        <authorList>
            <person name="Bletz M.C."/>
            <person name="Bunk B."/>
            <person name="Sproeer C."/>
            <person name="Biwer P."/>
            <person name="Reiter S."/>
            <person name="Rabemananjara F.C.E."/>
            <person name="Schulz S."/>
            <person name="Overmann J."/>
            <person name="Vences M."/>
        </authorList>
    </citation>
    <scope>NUCLEOTIDE SEQUENCE [LARGE SCALE GENOMIC DNA]</scope>
    <source>
        <strain evidence="10 11">Mada1488</strain>
    </source>
</reference>
<dbReference type="Pfam" id="PF00460">
    <property type="entry name" value="Flg_bb_rod"/>
    <property type="match status" value="1"/>
</dbReference>
<keyword evidence="10" id="KW-0966">Cell projection</keyword>
<dbReference type="PRINTS" id="PR01005">
    <property type="entry name" value="FLGHOOKAP1"/>
</dbReference>
<evidence type="ECO:0000259" key="8">
    <source>
        <dbReference type="Pfam" id="PF21158"/>
    </source>
</evidence>
<dbReference type="OrthoDB" id="9802553at2"/>
<gene>
    <name evidence="10" type="primary">flgK</name>
    <name evidence="10" type="ORF">FXN63_16215</name>
</gene>
<dbReference type="PANTHER" id="PTHR30033">
    <property type="entry name" value="FLAGELLAR HOOK-ASSOCIATED PROTEIN 1"/>
    <property type="match status" value="1"/>
</dbReference>
<comment type="similarity">
    <text evidence="3">Belongs to the flagella basal body rod proteins family.</text>
</comment>
<evidence type="ECO:0000256" key="4">
    <source>
        <dbReference type="ARBA" id="ARBA00016244"/>
    </source>
</evidence>
<dbReference type="Proteomes" id="UP000325161">
    <property type="component" value="Chromosome"/>
</dbReference>
<name>A0A5C0B0I2_9BURK</name>
<dbReference type="GO" id="GO:0009424">
    <property type="term" value="C:bacterial-type flagellum hook"/>
    <property type="evidence" value="ECO:0007669"/>
    <property type="project" value="InterPro"/>
</dbReference>
<keyword evidence="11" id="KW-1185">Reference proteome</keyword>
<dbReference type="AlphaFoldDB" id="A0A5C0B0I2"/>
<dbReference type="EMBL" id="CP043046">
    <property type="protein sequence ID" value="QEI07213.1"/>
    <property type="molecule type" value="Genomic_DNA"/>
</dbReference>
<dbReference type="InterPro" id="IPR053927">
    <property type="entry name" value="FlgK_helical"/>
</dbReference>